<accession>A0ABU0JF64</accession>
<evidence type="ECO:0000259" key="5">
    <source>
        <dbReference type="Pfam" id="PF16875"/>
    </source>
</evidence>
<feature type="domain" description="Glycosyl hydrolase family 36 N-terminal" evidence="5">
    <location>
        <begin position="70"/>
        <end position="256"/>
    </location>
</feature>
<evidence type="ECO:0000313" key="7">
    <source>
        <dbReference type="Proteomes" id="UP001242480"/>
    </source>
</evidence>
<dbReference type="InterPro" id="IPR002252">
    <property type="entry name" value="Glyco_hydro_36"/>
</dbReference>
<dbReference type="InterPro" id="IPR017853">
    <property type="entry name" value="GH"/>
</dbReference>
<evidence type="ECO:0000256" key="1">
    <source>
        <dbReference type="ARBA" id="ARBA00001255"/>
    </source>
</evidence>
<name>A0ABU0JF64_9HYPH</name>
<organism evidence="6 7">
    <name type="scientific">Labrys wisconsinensis</name>
    <dbReference type="NCBI Taxonomy" id="425677"/>
    <lineage>
        <taxon>Bacteria</taxon>
        <taxon>Pseudomonadati</taxon>
        <taxon>Pseudomonadota</taxon>
        <taxon>Alphaproteobacteria</taxon>
        <taxon>Hyphomicrobiales</taxon>
        <taxon>Xanthobacteraceae</taxon>
        <taxon>Labrys</taxon>
    </lineage>
</organism>
<dbReference type="InterPro" id="IPR038417">
    <property type="entry name" value="Alpga-gal_N_sf"/>
</dbReference>
<keyword evidence="3 6" id="KW-0378">Hydrolase</keyword>
<dbReference type="GO" id="GO:0004557">
    <property type="term" value="F:alpha-galactosidase activity"/>
    <property type="evidence" value="ECO:0007669"/>
    <property type="project" value="UniProtKB-EC"/>
</dbReference>
<sequence>MAADFPVVHLAGPGSSLLVGLPERGMPPILGWSRRAHRAPAGLQAAAVLAARGGRPNSVDGPAPPAAVLLPTGALGNPSWPAIQGHRDGRDWTLEFRDWTAEERPGAAVLRATDPVARVALAVELAMSAGDVLTMRVCLTNGGETPYQLDRCMAGTMLVDAAAGDVLSFEGAWCREFHQRRDRLGAAVWLQENRRGRTSHDRSPTLVLAAAEEPGLAYGLHLGWSGNHVLAIDRLDDGRRLVHAGEWFEPGEMRLAPGEAYESPTVHMLARPDGVEGIARGLAAHVRADVLTWPGGAMTPRPVILNTWEGTYFSQEVETLKAQASAAAALGVERFVVDDGWFGRRDDDGSSLGDWTVDRRKYPDGLKPLVDHVTGLGMAFGLWLEPEMVSPESDLHRAHPDWALQVQGRPLLTARRQLVLDLTRADVFDHVFGCVDALLSELAIVHIKWDMNRDLAAAGDRAGRPAAARRTRAAYALIDKVRAAHPRVEIENCSGGGGRIDYGILARTHRSWLSDCTDPVERLEIQAGAALFLPPEVMGCDISPSPNHLTGRAHDLAFRALVAMEGHLGIELDPLKLAEGERAELAGWIALYKRLRPVLHGAGTRFRQPVRDGRHVYGVVDNAAGRILVFVAEARLMLREAPPPVRIAGADPARAWRVAGVHPAAELGRFSAAQKPVFTGERAVGGDDLAIIGLPVPMLGPEAAVLIELEAE</sequence>
<keyword evidence="4 6" id="KW-0326">Glycosidase</keyword>
<comment type="catalytic activity">
    <reaction evidence="1">
        <text>Hydrolysis of terminal, non-reducing alpha-D-galactose residues in alpha-D-galactosides, including galactose oligosaccharides, galactomannans and galactolipids.</text>
        <dbReference type="EC" id="3.2.1.22"/>
    </reaction>
</comment>
<evidence type="ECO:0000313" key="6">
    <source>
        <dbReference type="EMBL" id="MDQ0472245.1"/>
    </source>
</evidence>
<dbReference type="InterPro" id="IPR031704">
    <property type="entry name" value="Glyco_hydro_36_N"/>
</dbReference>
<evidence type="ECO:0000256" key="4">
    <source>
        <dbReference type="ARBA" id="ARBA00023295"/>
    </source>
</evidence>
<dbReference type="PRINTS" id="PR00743">
    <property type="entry name" value="GLHYDRLASE36"/>
</dbReference>
<dbReference type="SUPFAM" id="SSF51445">
    <property type="entry name" value="(Trans)glycosidases"/>
    <property type="match status" value="1"/>
</dbReference>
<dbReference type="Pfam" id="PF02065">
    <property type="entry name" value="Melibiase"/>
    <property type="match status" value="1"/>
</dbReference>
<proteinExistence type="predicted"/>
<dbReference type="InterPro" id="IPR013785">
    <property type="entry name" value="Aldolase_TIM"/>
</dbReference>
<dbReference type="EC" id="3.2.1.22" evidence="2"/>
<dbReference type="PROSITE" id="PS00512">
    <property type="entry name" value="ALPHA_GALACTOSIDASE"/>
    <property type="match status" value="1"/>
</dbReference>
<dbReference type="RefSeq" id="WP_307278768.1">
    <property type="nucleotide sequence ID" value="NZ_JAUSVX010000011.1"/>
</dbReference>
<dbReference type="Proteomes" id="UP001242480">
    <property type="component" value="Unassembled WGS sequence"/>
</dbReference>
<dbReference type="Pfam" id="PF16875">
    <property type="entry name" value="Glyco_hydro_36N"/>
    <property type="match status" value="1"/>
</dbReference>
<dbReference type="Gene3D" id="3.20.20.70">
    <property type="entry name" value="Aldolase class I"/>
    <property type="match status" value="1"/>
</dbReference>
<comment type="caution">
    <text evidence="6">The sequence shown here is derived from an EMBL/GenBank/DDBJ whole genome shotgun (WGS) entry which is preliminary data.</text>
</comment>
<dbReference type="InterPro" id="IPR000111">
    <property type="entry name" value="Glyco_hydro_27/36_CS"/>
</dbReference>
<keyword evidence="7" id="KW-1185">Reference proteome</keyword>
<evidence type="ECO:0000256" key="3">
    <source>
        <dbReference type="ARBA" id="ARBA00022801"/>
    </source>
</evidence>
<dbReference type="CDD" id="cd14791">
    <property type="entry name" value="GH36"/>
    <property type="match status" value="1"/>
</dbReference>
<dbReference type="EMBL" id="JAUSVX010000011">
    <property type="protein sequence ID" value="MDQ0472245.1"/>
    <property type="molecule type" value="Genomic_DNA"/>
</dbReference>
<dbReference type="PANTHER" id="PTHR43053:SF3">
    <property type="entry name" value="ALPHA-GALACTOSIDASE C-RELATED"/>
    <property type="match status" value="1"/>
</dbReference>
<gene>
    <name evidence="6" type="ORF">QO011_005274</name>
</gene>
<reference evidence="6 7" key="1">
    <citation type="submission" date="2023-07" db="EMBL/GenBank/DDBJ databases">
        <title>Genomic Encyclopedia of Type Strains, Phase IV (KMG-IV): sequencing the most valuable type-strain genomes for metagenomic binning, comparative biology and taxonomic classification.</title>
        <authorList>
            <person name="Goeker M."/>
        </authorList>
    </citation>
    <scope>NUCLEOTIDE SEQUENCE [LARGE SCALE GENOMIC DNA]</scope>
    <source>
        <strain evidence="6 7">DSM 19619</strain>
    </source>
</reference>
<dbReference type="InterPro" id="IPR050985">
    <property type="entry name" value="Alpha-glycosidase_related"/>
</dbReference>
<evidence type="ECO:0000256" key="2">
    <source>
        <dbReference type="ARBA" id="ARBA00012755"/>
    </source>
</evidence>
<dbReference type="Gene3D" id="2.70.98.60">
    <property type="entry name" value="alpha-galactosidase from lactobacil brevis"/>
    <property type="match status" value="1"/>
</dbReference>
<dbReference type="PANTHER" id="PTHR43053">
    <property type="entry name" value="GLYCOSIDASE FAMILY 31"/>
    <property type="match status" value="1"/>
</dbReference>
<protein>
    <recommendedName>
        <fullName evidence="2">alpha-galactosidase</fullName>
        <ecNumber evidence="2">3.2.1.22</ecNumber>
    </recommendedName>
</protein>